<protein>
    <recommendedName>
        <fullName evidence="10 13">4-hydroxy-tetrahydrodipicolinate reductase</fullName>
        <shortName evidence="13">HTPA reductase</shortName>
        <ecNumber evidence="10 13">1.17.1.8</ecNumber>
    </recommendedName>
</protein>
<organism evidence="16 17">
    <name type="scientific">Handelsmanbacteria sp. (strain RIFCSPLOWO2_12_FULL_64_10)</name>
    <dbReference type="NCBI Taxonomy" id="1817868"/>
    <lineage>
        <taxon>Bacteria</taxon>
        <taxon>Candidatus Handelsmaniibacteriota</taxon>
    </lineage>
</organism>
<feature type="binding site" evidence="13">
    <location>
        <begin position="123"/>
        <end position="126"/>
    </location>
    <ligand>
        <name>NAD(+)</name>
        <dbReference type="ChEBI" id="CHEBI:57540"/>
    </ligand>
</feature>
<comment type="subunit">
    <text evidence="13">Homotetramer.</text>
</comment>
<dbReference type="HAMAP" id="MF_00102">
    <property type="entry name" value="DapB"/>
    <property type="match status" value="1"/>
</dbReference>
<feature type="domain" description="Dihydrodipicolinate reductase N-terminal" evidence="14">
    <location>
        <begin position="2"/>
        <end position="126"/>
    </location>
</feature>
<feature type="active site" description="Proton donor" evidence="13">
    <location>
        <position position="160"/>
    </location>
</feature>
<keyword evidence="3 13" id="KW-0028">Amino-acid biosynthesis</keyword>
<keyword evidence="4 13" id="KW-0521">NADP</keyword>
<dbReference type="InterPro" id="IPR022663">
    <property type="entry name" value="DapB_C"/>
</dbReference>
<comment type="pathway">
    <text evidence="9 13">Amino-acid biosynthesis; L-lysine biosynthesis via DAP pathway; (S)-tetrahydrodipicolinate from L-aspartate: step 4/4.</text>
</comment>
<sequence length="268" mass="27924">MINVIICGVGGQMGGRLAHLSLQSEDLRVVAGVEASGHPGVGKDVGEVIGAKRLDAPVVDDLTEVIDRGDAVLAFTVPPDGTVTASAVAGRAGKPMVVGTTGMSEAQLGVFKKNVAGIPCVFASNYTAGVTLLTRLVEEAARVLGDACDVEVVEMHHHFKKDAPSGTALTLADAAAKGLDRSLKEVAVYGREGMVGARKREEIGIHAVRGGDIVGDHTVMFIGSGERIEFVHRVQSRDAFASGALRAVRFAVKAKPGFYGMRDVLGIQ</sequence>
<evidence type="ECO:0000313" key="16">
    <source>
        <dbReference type="EMBL" id="OGG44088.1"/>
    </source>
</evidence>
<dbReference type="Pfam" id="PF05173">
    <property type="entry name" value="DapB_C"/>
    <property type="match status" value="1"/>
</dbReference>
<evidence type="ECO:0000256" key="4">
    <source>
        <dbReference type="ARBA" id="ARBA00022857"/>
    </source>
</evidence>
<dbReference type="Proteomes" id="UP000178606">
    <property type="component" value="Unassembled WGS sequence"/>
</dbReference>
<keyword evidence="8 13" id="KW-0457">Lysine biosynthesis</keyword>
<evidence type="ECO:0000256" key="12">
    <source>
        <dbReference type="ARBA" id="ARBA00049396"/>
    </source>
</evidence>
<keyword evidence="7 13" id="KW-0520">NAD</keyword>
<evidence type="ECO:0000256" key="9">
    <source>
        <dbReference type="ARBA" id="ARBA00037922"/>
    </source>
</evidence>
<evidence type="ECO:0000256" key="1">
    <source>
        <dbReference type="ARBA" id="ARBA00006642"/>
    </source>
</evidence>
<feature type="domain" description="Dihydrodipicolinate reductase C-terminal" evidence="15">
    <location>
        <begin position="129"/>
        <end position="265"/>
    </location>
</feature>
<name>A0A1F6C4U0_HANXR</name>
<evidence type="ECO:0000256" key="10">
    <source>
        <dbReference type="ARBA" id="ARBA00038983"/>
    </source>
</evidence>
<accession>A0A1F6C4U0</accession>
<dbReference type="InterPro" id="IPR022664">
    <property type="entry name" value="DapB_N_CS"/>
</dbReference>
<keyword evidence="2 13" id="KW-0963">Cytoplasm</keyword>
<dbReference type="GO" id="GO:0051287">
    <property type="term" value="F:NAD binding"/>
    <property type="evidence" value="ECO:0007669"/>
    <property type="project" value="UniProtKB-UniRule"/>
</dbReference>
<dbReference type="PANTHER" id="PTHR20836:SF0">
    <property type="entry name" value="4-HYDROXY-TETRAHYDRODIPICOLINATE REDUCTASE 1, CHLOROPLASTIC-RELATED"/>
    <property type="match status" value="1"/>
</dbReference>
<comment type="similarity">
    <text evidence="1 13">Belongs to the DapB family.</text>
</comment>
<comment type="caution">
    <text evidence="16">The sequence shown here is derived from an EMBL/GenBank/DDBJ whole genome shotgun (WGS) entry which is preliminary data.</text>
</comment>
<feature type="binding site" evidence="13">
    <location>
        <begin position="99"/>
        <end position="101"/>
    </location>
    <ligand>
        <name>NAD(+)</name>
        <dbReference type="ChEBI" id="CHEBI:57540"/>
    </ligand>
</feature>
<feature type="binding site" evidence="13">
    <location>
        <position position="34"/>
    </location>
    <ligand>
        <name>NAD(+)</name>
        <dbReference type="ChEBI" id="CHEBI:57540"/>
    </ligand>
</feature>
<reference evidence="16 17" key="1">
    <citation type="journal article" date="2016" name="Nat. Commun.">
        <title>Thousands of microbial genomes shed light on interconnected biogeochemical processes in an aquifer system.</title>
        <authorList>
            <person name="Anantharaman K."/>
            <person name="Brown C.T."/>
            <person name="Hug L.A."/>
            <person name="Sharon I."/>
            <person name="Castelle C.J."/>
            <person name="Probst A.J."/>
            <person name="Thomas B.C."/>
            <person name="Singh A."/>
            <person name="Wilkins M.J."/>
            <person name="Karaoz U."/>
            <person name="Brodie E.L."/>
            <person name="Williams K.H."/>
            <person name="Hubbard S.S."/>
            <person name="Banfield J.F."/>
        </authorList>
    </citation>
    <scope>NUCLEOTIDE SEQUENCE [LARGE SCALE GENOMIC DNA]</scope>
    <source>
        <strain evidence="17">RIFCSPLOWO2_12_FULL_64_10</strain>
    </source>
</reference>
<dbReference type="PROSITE" id="PS01298">
    <property type="entry name" value="DAPB"/>
    <property type="match status" value="1"/>
</dbReference>
<feature type="binding site" evidence="13">
    <location>
        <begin position="166"/>
        <end position="167"/>
    </location>
    <ligand>
        <name>(S)-2,3,4,5-tetrahydrodipicolinate</name>
        <dbReference type="ChEBI" id="CHEBI:16845"/>
    </ligand>
</feature>
<comment type="catalytic activity">
    <reaction evidence="11 13">
        <text>(S)-2,3,4,5-tetrahydrodipicolinate + NADP(+) + H2O = (2S,4S)-4-hydroxy-2,3,4,5-tetrahydrodipicolinate + NADPH + H(+)</text>
        <dbReference type="Rhea" id="RHEA:35331"/>
        <dbReference type="ChEBI" id="CHEBI:15377"/>
        <dbReference type="ChEBI" id="CHEBI:15378"/>
        <dbReference type="ChEBI" id="CHEBI:16845"/>
        <dbReference type="ChEBI" id="CHEBI:57783"/>
        <dbReference type="ChEBI" id="CHEBI:58349"/>
        <dbReference type="ChEBI" id="CHEBI:67139"/>
        <dbReference type="EC" id="1.17.1.8"/>
    </reaction>
</comment>
<evidence type="ECO:0000256" key="3">
    <source>
        <dbReference type="ARBA" id="ARBA00022605"/>
    </source>
</evidence>
<keyword evidence="5 13" id="KW-0220">Diaminopimelate biosynthesis</keyword>
<evidence type="ECO:0000256" key="8">
    <source>
        <dbReference type="ARBA" id="ARBA00023154"/>
    </source>
</evidence>
<dbReference type="UniPathway" id="UPA00034">
    <property type="reaction ID" value="UER00018"/>
</dbReference>
<dbReference type="NCBIfam" id="TIGR00036">
    <property type="entry name" value="dapB"/>
    <property type="match status" value="1"/>
</dbReference>
<dbReference type="GO" id="GO:0050661">
    <property type="term" value="F:NADP binding"/>
    <property type="evidence" value="ECO:0007669"/>
    <property type="project" value="UniProtKB-UniRule"/>
</dbReference>
<dbReference type="EMBL" id="MFKF01000417">
    <property type="protein sequence ID" value="OGG44088.1"/>
    <property type="molecule type" value="Genomic_DNA"/>
</dbReference>
<dbReference type="CDD" id="cd02274">
    <property type="entry name" value="DHDPR_N"/>
    <property type="match status" value="1"/>
</dbReference>
<dbReference type="GO" id="GO:0008839">
    <property type="term" value="F:4-hydroxy-tetrahydrodipicolinate reductase"/>
    <property type="evidence" value="ECO:0007669"/>
    <property type="project" value="UniProtKB-UniRule"/>
</dbReference>
<evidence type="ECO:0000256" key="5">
    <source>
        <dbReference type="ARBA" id="ARBA00022915"/>
    </source>
</evidence>
<dbReference type="SUPFAM" id="SSF55347">
    <property type="entry name" value="Glyceraldehyde-3-phosphate dehydrogenase-like, C-terminal domain"/>
    <property type="match status" value="1"/>
</dbReference>
<dbReference type="InterPro" id="IPR023940">
    <property type="entry name" value="DHDPR_bac"/>
</dbReference>
<evidence type="ECO:0000256" key="13">
    <source>
        <dbReference type="HAMAP-Rule" id="MF_00102"/>
    </source>
</evidence>
<dbReference type="GO" id="GO:0005737">
    <property type="term" value="C:cytoplasm"/>
    <property type="evidence" value="ECO:0007669"/>
    <property type="project" value="UniProtKB-SubCell"/>
</dbReference>
<evidence type="ECO:0000256" key="7">
    <source>
        <dbReference type="ARBA" id="ARBA00023027"/>
    </source>
</evidence>
<dbReference type="GO" id="GO:0016726">
    <property type="term" value="F:oxidoreductase activity, acting on CH or CH2 groups, NAD or NADP as acceptor"/>
    <property type="evidence" value="ECO:0007669"/>
    <property type="project" value="UniProtKB-UniRule"/>
</dbReference>
<comment type="catalytic activity">
    <reaction evidence="12 13">
        <text>(S)-2,3,4,5-tetrahydrodipicolinate + NAD(+) + H2O = (2S,4S)-4-hydroxy-2,3,4,5-tetrahydrodipicolinate + NADH + H(+)</text>
        <dbReference type="Rhea" id="RHEA:35323"/>
        <dbReference type="ChEBI" id="CHEBI:15377"/>
        <dbReference type="ChEBI" id="CHEBI:15378"/>
        <dbReference type="ChEBI" id="CHEBI:16845"/>
        <dbReference type="ChEBI" id="CHEBI:57540"/>
        <dbReference type="ChEBI" id="CHEBI:57945"/>
        <dbReference type="ChEBI" id="CHEBI:67139"/>
        <dbReference type="EC" id="1.17.1.8"/>
    </reaction>
</comment>
<keyword evidence="6 13" id="KW-0560">Oxidoreductase</keyword>
<evidence type="ECO:0000256" key="2">
    <source>
        <dbReference type="ARBA" id="ARBA00022490"/>
    </source>
</evidence>
<dbReference type="GO" id="GO:0009089">
    <property type="term" value="P:lysine biosynthetic process via diaminopimelate"/>
    <property type="evidence" value="ECO:0007669"/>
    <property type="project" value="UniProtKB-UniRule"/>
</dbReference>
<comment type="caution">
    <text evidence="13">Lacks conserved residue(s) required for the propagation of feature annotation.</text>
</comment>
<comment type="subcellular location">
    <subcellularLocation>
        <location evidence="13">Cytoplasm</location>
    </subcellularLocation>
</comment>
<proteinExistence type="inferred from homology"/>
<dbReference type="InterPro" id="IPR036291">
    <property type="entry name" value="NAD(P)-bd_dom_sf"/>
</dbReference>
<dbReference type="Pfam" id="PF01113">
    <property type="entry name" value="DapB_N"/>
    <property type="match status" value="1"/>
</dbReference>
<evidence type="ECO:0000313" key="17">
    <source>
        <dbReference type="Proteomes" id="UP000178606"/>
    </source>
</evidence>
<evidence type="ECO:0000259" key="14">
    <source>
        <dbReference type="Pfam" id="PF01113"/>
    </source>
</evidence>
<gene>
    <name evidence="13" type="primary">dapB</name>
    <name evidence="16" type="ORF">A3F84_00070</name>
</gene>
<dbReference type="AlphaFoldDB" id="A0A1F6C4U0"/>
<feature type="binding site" evidence="13">
    <location>
        <position position="157"/>
    </location>
    <ligand>
        <name>(S)-2,3,4,5-tetrahydrodipicolinate</name>
        <dbReference type="ChEBI" id="CHEBI:16845"/>
    </ligand>
</feature>
<evidence type="ECO:0000256" key="6">
    <source>
        <dbReference type="ARBA" id="ARBA00023002"/>
    </source>
</evidence>
<dbReference type="InterPro" id="IPR000846">
    <property type="entry name" value="DapB_N"/>
</dbReference>
<dbReference type="FunFam" id="3.30.360.10:FF:000004">
    <property type="entry name" value="4-hydroxy-tetrahydrodipicolinate reductase"/>
    <property type="match status" value="1"/>
</dbReference>
<dbReference type="PANTHER" id="PTHR20836">
    <property type="entry name" value="DIHYDRODIPICOLINATE REDUCTASE"/>
    <property type="match status" value="1"/>
</dbReference>
<dbReference type="PIRSF" id="PIRSF000161">
    <property type="entry name" value="DHPR"/>
    <property type="match status" value="1"/>
</dbReference>
<comment type="caution">
    <text evidence="13">Was originally thought to be a dihydrodipicolinate reductase (DHDPR), catalyzing the conversion of dihydrodipicolinate to tetrahydrodipicolinate. However, it was shown in E.coli that the substrate of the enzymatic reaction is not dihydrodipicolinate (DHDP) but in fact (2S,4S)-4-hydroxy-2,3,4,5-tetrahydrodipicolinic acid (HTPA), the product released by the DapA-catalyzed reaction.</text>
</comment>
<dbReference type="EC" id="1.17.1.8" evidence="10 13"/>
<evidence type="ECO:0000259" key="15">
    <source>
        <dbReference type="Pfam" id="PF05173"/>
    </source>
</evidence>
<dbReference type="Gene3D" id="3.40.50.720">
    <property type="entry name" value="NAD(P)-binding Rossmann-like Domain"/>
    <property type="match status" value="1"/>
</dbReference>
<feature type="active site" description="Proton donor/acceptor" evidence="13">
    <location>
        <position position="156"/>
    </location>
</feature>
<dbReference type="Gene3D" id="3.30.360.10">
    <property type="entry name" value="Dihydrodipicolinate Reductase, domain 2"/>
    <property type="match status" value="1"/>
</dbReference>
<dbReference type="GO" id="GO:0019877">
    <property type="term" value="P:diaminopimelate biosynthetic process"/>
    <property type="evidence" value="ECO:0007669"/>
    <property type="project" value="UniProtKB-UniRule"/>
</dbReference>
<feature type="binding site" evidence="13">
    <location>
        <begin position="8"/>
        <end position="13"/>
    </location>
    <ligand>
        <name>NAD(+)</name>
        <dbReference type="ChEBI" id="CHEBI:57540"/>
    </ligand>
</feature>
<comment type="function">
    <text evidence="13">Catalyzes the conversion of 4-hydroxy-tetrahydrodipicolinate (HTPA) to tetrahydrodipicolinate.</text>
</comment>
<evidence type="ECO:0000256" key="11">
    <source>
        <dbReference type="ARBA" id="ARBA00049080"/>
    </source>
</evidence>
<dbReference type="SUPFAM" id="SSF51735">
    <property type="entry name" value="NAD(P)-binding Rossmann-fold domains"/>
    <property type="match status" value="1"/>
</dbReference>